<dbReference type="SMART" id="SM00228">
    <property type="entry name" value="PDZ"/>
    <property type="match status" value="1"/>
</dbReference>
<dbReference type="GO" id="GO:0005737">
    <property type="term" value="C:cytoplasm"/>
    <property type="evidence" value="ECO:0007669"/>
    <property type="project" value="UniProtKB-SubCell"/>
</dbReference>
<keyword evidence="13" id="KW-0460">Magnesium</keyword>
<keyword evidence="5" id="KW-0963">Cytoplasm</keyword>
<dbReference type="InterPro" id="IPR036034">
    <property type="entry name" value="PDZ_sf"/>
</dbReference>
<keyword evidence="9" id="KW-0479">Metal-binding</keyword>
<feature type="domain" description="Protein kinase" evidence="17">
    <location>
        <begin position="386"/>
        <end position="626"/>
    </location>
</feature>
<dbReference type="Gene3D" id="1.10.510.10">
    <property type="entry name" value="Transferase(Phosphotransferase) domain 1"/>
    <property type="match status" value="1"/>
</dbReference>
<dbReference type="Gene3D" id="2.30.42.10">
    <property type="match status" value="1"/>
</dbReference>
<name>A0A671YI93_SPAAU</name>
<keyword evidence="21" id="KW-1185">Reference proteome</keyword>
<dbReference type="PROSITE" id="PS51285">
    <property type="entry name" value="AGC_KINASE_CTER"/>
    <property type="match status" value="1"/>
</dbReference>
<feature type="region of interest" description="Disordered" evidence="16">
    <location>
        <begin position="821"/>
        <end position="850"/>
    </location>
</feature>
<dbReference type="Pfam" id="PF00069">
    <property type="entry name" value="Pkinase"/>
    <property type="match status" value="2"/>
</dbReference>
<evidence type="ECO:0000256" key="3">
    <source>
        <dbReference type="ARBA" id="ARBA00009903"/>
    </source>
</evidence>
<dbReference type="EC" id="2.7.11.1" evidence="4"/>
<evidence type="ECO:0000256" key="12">
    <source>
        <dbReference type="ARBA" id="ARBA00022840"/>
    </source>
</evidence>
<feature type="domain" description="PDZ" evidence="18">
    <location>
        <begin position="859"/>
        <end position="947"/>
    </location>
</feature>
<keyword evidence="8" id="KW-0808">Transferase</keyword>
<reference evidence="20" key="3">
    <citation type="submission" date="2025-09" db="UniProtKB">
        <authorList>
            <consortium name="Ensembl"/>
        </authorList>
    </citation>
    <scope>IDENTIFICATION</scope>
</reference>
<comment type="subcellular location">
    <subcellularLocation>
        <location evidence="2">Cytoplasm</location>
    </subcellularLocation>
</comment>
<evidence type="ECO:0000256" key="7">
    <source>
        <dbReference type="ARBA" id="ARBA00022553"/>
    </source>
</evidence>
<keyword evidence="6" id="KW-0723">Serine/threonine-protein kinase</keyword>
<dbReference type="GO" id="GO:0004674">
    <property type="term" value="F:protein serine/threonine kinase activity"/>
    <property type="evidence" value="ECO:0007669"/>
    <property type="project" value="UniProtKB-KW"/>
</dbReference>
<dbReference type="FunFam" id="2.30.42.10:FF:000008">
    <property type="entry name" value="microtubule-associated serine/threonine-protein kinase 4 isoform X2"/>
    <property type="match status" value="1"/>
</dbReference>
<feature type="compositionally biased region" description="Low complexity" evidence="16">
    <location>
        <begin position="107"/>
        <end position="123"/>
    </location>
</feature>
<feature type="region of interest" description="Disordered" evidence="16">
    <location>
        <begin position="778"/>
        <end position="801"/>
    </location>
</feature>
<feature type="compositionally biased region" description="Low complexity" evidence="16">
    <location>
        <begin position="822"/>
        <end position="850"/>
    </location>
</feature>
<dbReference type="GO" id="GO:0000287">
    <property type="term" value="F:magnesium ion binding"/>
    <property type="evidence" value="ECO:0007669"/>
    <property type="project" value="InterPro"/>
</dbReference>
<proteinExistence type="inferred from homology"/>
<evidence type="ECO:0000313" key="20">
    <source>
        <dbReference type="Ensembl" id="ENSSAUP00010063106.1"/>
    </source>
</evidence>
<dbReference type="Pfam" id="PF08926">
    <property type="entry name" value="DUF1908"/>
    <property type="match status" value="1"/>
</dbReference>
<feature type="region of interest" description="Disordered" evidence="16">
    <location>
        <begin position="150"/>
        <end position="175"/>
    </location>
</feature>
<dbReference type="GO" id="GO:0035556">
    <property type="term" value="P:intracellular signal transduction"/>
    <property type="evidence" value="ECO:0007669"/>
    <property type="project" value="TreeGrafter"/>
</dbReference>
<evidence type="ECO:0000256" key="15">
    <source>
        <dbReference type="ARBA" id="ARBA00048679"/>
    </source>
</evidence>
<dbReference type="Gene3D" id="1.20.1480.20">
    <property type="entry name" value="MAST3 pre-PK domain-like"/>
    <property type="match status" value="1"/>
</dbReference>
<gene>
    <name evidence="20" type="primary">MAST1</name>
    <name evidence="20" type="synonym">LOC115576340</name>
</gene>
<dbReference type="SUPFAM" id="SSF56112">
    <property type="entry name" value="Protein kinase-like (PK-like)"/>
    <property type="match status" value="1"/>
</dbReference>
<dbReference type="InterPro" id="IPR015022">
    <property type="entry name" value="MAST_pre-PK_dom"/>
</dbReference>
<organism evidence="20 21">
    <name type="scientific">Sparus aurata</name>
    <name type="common">Gilthead sea bream</name>
    <dbReference type="NCBI Taxonomy" id="8175"/>
    <lineage>
        <taxon>Eukaryota</taxon>
        <taxon>Metazoa</taxon>
        <taxon>Chordata</taxon>
        <taxon>Craniata</taxon>
        <taxon>Vertebrata</taxon>
        <taxon>Euteleostomi</taxon>
        <taxon>Actinopterygii</taxon>
        <taxon>Neopterygii</taxon>
        <taxon>Teleostei</taxon>
        <taxon>Neoteleostei</taxon>
        <taxon>Acanthomorphata</taxon>
        <taxon>Eupercaria</taxon>
        <taxon>Spariformes</taxon>
        <taxon>Sparidae</taxon>
        <taxon>Sparus</taxon>
    </lineage>
</organism>
<evidence type="ECO:0000256" key="9">
    <source>
        <dbReference type="ARBA" id="ARBA00022723"/>
    </source>
</evidence>
<dbReference type="SUPFAM" id="SSF140482">
    <property type="entry name" value="MAST3 pre-PK domain-like"/>
    <property type="match status" value="1"/>
</dbReference>
<keyword evidence="7" id="KW-0597">Phosphoprotein</keyword>
<keyword evidence="10" id="KW-0547">Nucleotide-binding</keyword>
<dbReference type="InterPro" id="IPR023142">
    <property type="entry name" value="MAST_pre-PK_dom_sf"/>
</dbReference>
<feature type="domain" description="AGC-kinase C-terminal" evidence="19">
    <location>
        <begin position="627"/>
        <end position="695"/>
    </location>
</feature>
<evidence type="ECO:0000259" key="17">
    <source>
        <dbReference type="PROSITE" id="PS50011"/>
    </source>
</evidence>
<comment type="catalytic activity">
    <reaction evidence="14">
        <text>L-threonyl-[protein] + ATP = O-phospho-L-threonyl-[protein] + ADP + H(+)</text>
        <dbReference type="Rhea" id="RHEA:46608"/>
        <dbReference type="Rhea" id="RHEA-COMP:11060"/>
        <dbReference type="Rhea" id="RHEA-COMP:11605"/>
        <dbReference type="ChEBI" id="CHEBI:15378"/>
        <dbReference type="ChEBI" id="CHEBI:30013"/>
        <dbReference type="ChEBI" id="CHEBI:30616"/>
        <dbReference type="ChEBI" id="CHEBI:61977"/>
        <dbReference type="ChEBI" id="CHEBI:456216"/>
        <dbReference type="EC" id="2.7.11.1"/>
    </reaction>
</comment>
<dbReference type="InterPro" id="IPR000719">
    <property type="entry name" value="Prot_kinase_dom"/>
</dbReference>
<dbReference type="PANTHER" id="PTHR24356">
    <property type="entry name" value="SERINE/THREONINE-PROTEIN KINASE"/>
    <property type="match status" value="1"/>
</dbReference>
<dbReference type="CDD" id="cd05609">
    <property type="entry name" value="STKc_MAST"/>
    <property type="match status" value="1"/>
</dbReference>
<dbReference type="GeneTree" id="ENSGT00940000157700"/>
<dbReference type="InterPro" id="IPR001478">
    <property type="entry name" value="PDZ"/>
</dbReference>
<evidence type="ECO:0000256" key="14">
    <source>
        <dbReference type="ARBA" id="ARBA00047899"/>
    </source>
</evidence>
<keyword evidence="11" id="KW-0418">Kinase</keyword>
<protein>
    <recommendedName>
        <fullName evidence="4">non-specific serine/threonine protein kinase</fullName>
        <ecNumber evidence="4">2.7.11.1</ecNumber>
    </recommendedName>
</protein>
<evidence type="ECO:0000256" key="16">
    <source>
        <dbReference type="SAM" id="MobiDB-lite"/>
    </source>
</evidence>
<dbReference type="GO" id="GO:0032502">
    <property type="term" value="P:developmental process"/>
    <property type="evidence" value="ECO:0007669"/>
    <property type="project" value="UniProtKB-ARBA"/>
</dbReference>
<dbReference type="GO" id="GO:0005524">
    <property type="term" value="F:ATP binding"/>
    <property type="evidence" value="ECO:0007669"/>
    <property type="project" value="UniProtKB-KW"/>
</dbReference>
<evidence type="ECO:0000256" key="4">
    <source>
        <dbReference type="ARBA" id="ARBA00012513"/>
    </source>
</evidence>
<dbReference type="FunFam" id="1.20.1480.20:FF:000001">
    <property type="entry name" value="microtubule-associated serine/threonine-protein kinase 4 isoform X1"/>
    <property type="match status" value="1"/>
</dbReference>
<evidence type="ECO:0000256" key="6">
    <source>
        <dbReference type="ARBA" id="ARBA00022527"/>
    </source>
</evidence>
<sequence length="984" mass="110515">MTGPSHYFHGCLFTPPLGQVTGLLLNDIILVKVKLKHVAFENRSGFCLTVNELLVFQYDSLSSGYSVQDNMIWIFWTTCMDNSGLFSDICFLCRADGRRWSLASLPSSGYGTNTPSSTSSSSSQERLHQLPFQPTMDELHFLSKHFGSTESITDDDGGRCSPHMRPRSRSLSPGRSSSCYDNEIVMMNHVYKERFPKATAQMEGRLAEFIQAFSPENVLPLADGVLSFIHHQIAELSRDCLAKAREGLITSVYFFELQENLEKLFNDAYERSESSEVAFVTELAKKLLIIISRPARLLECLEFNPEEFYHLLEAAEDHAKEGHLMKTDIPRYIISQLGLTRDPIEEMVNLDSYDSEGPLTPETDDSTEVRSETMANLPRPPGEADFQTIKLISNGAYGAVYLVRHLDTRQRFAMKKINKQNLILRNQIQQAFVERDILTFAENPFVVSMFCSFETRRHLCMVMEYVEGKNLEFDSAVSVLSLLITSMGHIKLTDFGLSKMGLMSLTTNLYEGHIEKDTREFLDKQVCGTPEYIAPEVILRQGYGKPVDWWAMGIILYEFLVGCVPFFGDTPEELFGQVITDDIVWPEGDEALPMDAQHLISSLLQTNPLVRLGTGGAFEVKQHSFFTEVNWNSLLRQKAEFVPHLESEEDTSYFDTRSERYHHVQSYDEDDTNDDEPVEIHRFSSCSPRFSKVTSTLLLLSLPLCRLQWLILCLNDTAMLTVLLLWTLQVYSSMEHLSQKRLSCSESSFIESDSSPPSGARRRFSALMDTHRLASPLEVDSELPVPTRQPPVKTRGASLEGAMGASQGDLRAFLKDMEQHGASPLASPMSPRSLSSNPSSRDSSPSRDFSPMVNVLHSPITIHRSGKKYGFTLRAIRVYMGDSDVYSVHHMVWHVEDGGPAQEAGLSAGDLITHVNGESVHGLVHTEVVELILKSGHKVTVTTTPFENTSIKVGPARKSSYKAKMARRSKRTTAKEGQECVTAV</sequence>
<comment type="similarity">
    <text evidence="3">Belongs to the protein kinase superfamily. AGC Ser/Thr protein kinase family.</text>
</comment>
<dbReference type="PROSITE" id="PS50011">
    <property type="entry name" value="PROTEIN_KINASE_DOM"/>
    <property type="match status" value="1"/>
</dbReference>
<reference evidence="20" key="2">
    <citation type="submission" date="2025-08" db="UniProtKB">
        <authorList>
            <consortium name="Ensembl"/>
        </authorList>
    </citation>
    <scope>IDENTIFICATION</scope>
</reference>
<evidence type="ECO:0000256" key="10">
    <source>
        <dbReference type="ARBA" id="ARBA00022741"/>
    </source>
</evidence>
<dbReference type="FunFam" id="1.10.510.10:FF:000012">
    <property type="entry name" value="microtubule-associated serine/threonine-protein kinase 2 isoform X1"/>
    <property type="match status" value="1"/>
</dbReference>
<dbReference type="InterPro" id="IPR050236">
    <property type="entry name" value="Ser_Thr_kinase_AGC"/>
</dbReference>
<dbReference type="InterPro" id="IPR011009">
    <property type="entry name" value="Kinase-like_dom_sf"/>
</dbReference>
<dbReference type="CDD" id="cd23073">
    <property type="entry name" value="PDZ_MAST1"/>
    <property type="match status" value="1"/>
</dbReference>
<dbReference type="PANTHER" id="PTHR24356:SF150">
    <property type="entry name" value="MICROTUBULE-ASSOCIATED SERINE_THREONINE-PROTEIN KINASE 1"/>
    <property type="match status" value="1"/>
</dbReference>
<evidence type="ECO:0000313" key="21">
    <source>
        <dbReference type="Proteomes" id="UP000472265"/>
    </source>
</evidence>
<comment type="catalytic activity">
    <reaction evidence="15">
        <text>L-seryl-[protein] + ATP = O-phospho-L-seryl-[protein] + ADP + H(+)</text>
        <dbReference type="Rhea" id="RHEA:17989"/>
        <dbReference type="Rhea" id="RHEA-COMP:9863"/>
        <dbReference type="Rhea" id="RHEA-COMP:11604"/>
        <dbReference type="ChEBI" id="CHEBI:15378"/>
        <dbReference type="ChEBI" id="CHEBI:29999"/>
        <dbReference type="ChEBI" id="CHEBI:30616"/>
        <dbReference type="ChEBI" id="CHEBI:83421"/>
        <dbReference type="ChEBI" id="CHEBI:456216"/>
        <dbReference type="EC" id="2.7.11.1"/>
    </reaction>
</comment>
<evidence type="ECO:0000259" key="19">
    <source>
        <dbReference type="PROSITE" id="PS51285"/>
    </source>
</evidence>
<dbReference type="InterPro" id="IPR000961">
    <property type="entry name" value="AGC-kinase_C"/>
</dbReference>
<evidence type="ECO:0000256" key="8">
    <source>
        <dbReference type="ARBA" id="ARBA00022679"/>
    </source>
</evidence>
<dbReference type="Proteomes" id="UP000472265">
    <property type="component" value="Chromosome 23"/>
</dbReference>
<evidence type="ECO:0000256" key="5">
    <source>
        <dbReference type="ARBA" id="ARBA00022490"/>
    </source>
</evidence>
<dbReference type="AlphaFoldDB" id="A0A671YI93"/>
<dbReference type="GO" id="GO:0007010">
    <property type="term" value="P:cytoskeleton organization"/>
    <property type="evidence" value="ECO:0007669"/>
    <property type="project" value="TreeGrafter"/>
</dbReference>
<accession>A0A671YI93</accession>
<evidence type="ECO:0000256" key="2">
    <source>
        <dbReference type="ARBA" id="ARBA00004496"/>
    </source>
</evidence>
<dbReference type="Gene3D" id="3.30.200.20">
    <property type="entry name" value="Phosphorylase Kinase, domain 1"/>
    <property type="match status" value="2"/>
</dbReference>
<dbReference type="Pfam" id="PF00595">
    <property type="entry name" value="PDZ"/>
    <property type="match status" value="1"/>
</dbReference>
<reference evidence="20" key="1">
    <citation type="submission" date="2021-04" db="EMBL/GenBank/DDBJ databases">
        <authorList>
            <consortium name="Wellcome Sanger Institute Data Sharing"/>
        </authorList>
    </citation>
    <scope>NUCLEOTIDE SEQUENCE [LARGE SCALE GENOMIC DNA]</scope>
</reference>
<dbReference type="Ensembl" id="ENSSAUT00010066154.1">
    <property type="protein sequence ID" value="ENSSAUP00010063106.1"/>
    <property type="gene ID" value="ENSSAUG00010025250.1"/>
</dbReference>
<comment type="cofactor">
    <cofactor evidence="1">
        <name>Mg(2+)</name>
        <dbReference type="ChEBI" id="CHEBI:18420"/>
    </cofactor>
</comment>
<evidence type="ECO:0000256" key="13">
    <source>
        <dbReference type="ARBA" id="ARBA00022842"/>
    </source>
</evidence>
<dbReference type="InterPro" id="IPR037711">
    <property type="entry name" value="MAST"/>
</dbReference>
<dbReference type="FunFam" id="3.30.200.20:FF:001045">
    <property type="entry name" value="Microtubule-associated serine/threonine kinase 1a"/>
    <property type="match status" value="1"/>
</dbReference>
<evidence type="ECO:0000259" key="18">
    <source>
        <dbReference type="PROSITE" id="PS50106"/>
    </source>
</evidence>
<feature type="region of interest" description="Disordered" evidence="16">
    <location>
        <begin position="107"/>
        <end position="127"/>
    </location>
</feature>
<evidence type="ECO:0000256" key="11">
    <source>
        <dbReference type="ARBA" id="ARBA00022777"/>
    </source>
</evidence>
<evidence type="ECO:0000256" key="1">
    <source>
        <dbReference type="ARBA" id="ARBA00001946"/>
    </source>
</evidence>
<dbReference type="SUPFAM" id="SSF50156">
    <property type="entry name" value="PDZ domain-like"/>
    <property type="match status" value="1"/>
</dbReference>
<dbReference type="PROSITE" id="PS50106">
    <property type="entry name" value="PDZ"/>
    <property type="match status" value="1"/>
</dbReference>
<keyword evidence="12" id="KW-0067">ATP-binding</keyword>